<protein>
    <submittedName>
        <fullName evidence="1">Uncharacterized protein</fullName>
    </submittedName>
</protein>
<dbReference type="Proteomes" id="UP000008909">
    <property type="component" value="Unassembled WGS sequence"/>
</dbReference>
<gene>
    <name evidence="1" type="ORF">CLF_100858</name>
</gene>
<proteinExistence type="predicted"/>
<evidence type="ECO:0000313" key="1">
    <source>
        <dbReference type="EMBL" id="GAA36853.2"/>
    </source>
</evidence>
<keyword evidence="2" id="KW-1185">Reference proteome</keyword>
<evidence type="ECO:0000313" key="2">
    <source>
        <dbReference type="Proteomes" id="UP000008909"/>
    </source>
</evidence>
<reference key="2">
    <citation type="submission" date="2011-10" db="EMBL/GenBank/DDBJ databases">
        <title>The genome and transcriptome sequence of Clonorchis sinensis provide insights into the carcinogenic liver fluke.</title>
        <authorList>
            <person name="Wang X."/>
            <person name="Huang Y."/>
            <person name="Chen W."/>
            <person name="Liu H."/>
            <person name="Guo L."/>
            <person name="Chen Y."/>
            <person name="Luo F."/>
            <person name="Zhou W."/>
            <person name="Sun J."/>
            <person name="Mao Q."/>
            <person name="Liang P."/>
            <person name="Zhou C."/>
            <person name="Tian Y."/>
            <person name="Men J."/>
            <person name="Lv X."/>
            <person name="Huang L."/>
            <person name="Zhou J."/>
            <person name="Hu Y."/>
            <person name="Li R."/>
            <person name="Zhang F."/>
            <person name="Lei H."/>
            <person name="Li X."/>
            <person name="Hu X."/>
            <person name="Liang C."/>
            <person name="Xu J."/>
            <person name="Wu Z."/>
            <person name="Yu X."/>
        </authorList>
    </citation>
    <scope>NUCLEOTIDE SEQUENCE</scope>
    <source>
        <strain>Henan</strain>
    </source>
</reference>
<accession>H2KNV8</accession>
<dbReference type="AlphaFoldDB" id="H2KNV8"/>
<name>H2KNV8_CLOSI</name>
<dbReference type="EMBL" id="DF142856">
    <property type="protein sequence ID" value="GAA36853.2"/>
    <property type="molecule type" value="Genomic_DNA"/>
</dbReference>
<reference evidence="1" key="1">
    <citation type="journal article" date="2011" name="Genome Biol.">
        <title>The draft genome of the carcinogenic human liver fluke Clonorchis sinensis.</title>
        <authorList>
            <person name="Wang X."/>
            <person name="Chen W."/>
            <person name="Huang Y."/>
            <person name="Sun J."/>
            <person name="Men J."/>
            <person name="Liu H."/>
            <person name="Luo F."/>
            <person name="Guo L."/>
            <person name="Lv X."/>
            <person name="Deng C."/>
            <person name="Zhou C."/>
            <person name="Fan Y."/>
            <person name="Li X."/>
            <person name="Huang L."/>
            <person name="Hu Y."/>
            <person name="Liang C."/>
            <person name="Hu X."/>
            <person name="Xu J."/>
            <person name="Yu X."/>
        </authorList>
    </citation>
    <scope>NUCLEOTIDE SEQUENCE [LARGE SCALE GENOMIC DNA]</scope>
    <source>
        <strain evidence="1">Henan</strain>
    </source>
</reference>
<sequence>MKPNAGSDMPKFSLCKTQLIRKFLVLSTAFTTCMFGVSPLPDELVQKTQNLAIGACAAYDAEFCSRHVENSVCNKVKNECFCRKDFVAIRESGRVTCKTLLTDLKCRVDRDCVHVNRSSCHPGAGYCSCPGNTIYVPQLHACRNRLDYSRDVICKACQQKRGICFLHEKYDQPEEDVRYNQNRIGCVCPGSGQATRIKSDDWSSGICAGQLVDIGLQCDESVTFCRSRNAVCRRITENTVHATSIHPTQLWQKPSDDTSERSSENNEVAICQCKENTVPVYQTTLSYTECFPILPFNASKCESCSRVNGECYDLNSDGIGDGCVCPPHLSTFKNRLDSTVEYCTQSHVTTNCSDGFFSVCYAPHSGEPYEELTSNLLSGMAVVRLAPSTGGDNADVFGTSTDNTRSHISGFNPEALVSRGIAYRHFPTTTHVDSTKPQRHVASSLSHSCQLIEYKALQKTRTDLPYGRLRQSGGFGEKSTDSDQFCVHLNVWQYQTQCGVRLYRLGQNWRGSAGPKAGKKVDQHFQTDAKPKITDDDAKCADQIKIIHERCTGERIVRSFFDVAFLRSVKPIYTENQEATCSCFSLIGNHQQCLQISVHASPVGVTYGHDYPTRAPQVISADVYSFGHYLHYQRNVIQYEALLEILVNRSFRTPSQDLQIPIKCIAPETKRSPELNTRLSTGRNEDFRATRATAQITQSTTVELRLLSSANKEIDVTTEGTPIRLDILLVDNTGQYKFITVEQCYYSNRSILSGNKEQHILFIQNGYVQPSSCQHNPSLQKQIVFSET</sequence>
<feature type="non-terminal residue" evidence="1">
    <location>
        <position position="788"/>
    </location>
</feature>
<organism evidence="1 2">
    <name type="scientific">Clonorchis sinensis</name>
    <name type="common">Chinese liver fluke</name>
    <dbReference type="NCBI Taxonomy" id="79923"/>
    <lineage>
        <taxon>Eukaryota</taxon>
        <taxon>Metazoa</taxon>
        <taxon>Spiralia</taxon>
        <taxon>Lophotrochozoa</taxon>
        <taxon>Platyhelminthes</taxon>
        <taxon>Trematoda</taxon>
        <taxon>Digenea</taxon>
        <taxon>Opisthorchiida</taxon>
        <taxon>Opisthorchiata</taxon>
        <taxon>Opisthorchiidae</taxon>
        <taxon>Clonorchis</taxon>
    </lineage>
</organism>